<dbReference type="RefSeq" id="WP_192373166.1">
    <property type="nucleotide sequence ID" value="NZ_CAJHIV010000001.1"/>
</dbReference>
<keyword evidence="5" id="KW-0411">Iron-sulfur</keyword>
<feature type="domain" description="B12-binding" evidence="6">
    <location>
        <begin position="2"/>
        <end position="134"/>
    </location>
</feature>
<keyword evidence="4" id="KW-0408">Iron</keyword>
<dbReference type="SFLD" id="SFLDG01082">
    <property type="entry name" value="B12-binding_domain_containing"/>
    <property type="match status" value="1"/>
</dbReference>
<keyword evidence="9" id="KW-1185">Reference proteome</keyword>
<dbReference type="InterPro" id="IPR025288">
    <property type="entry name" value="DUF4080"/>
</dbReference>
<dbReference type="Pfam" id="PF04055">
    <property type="entry name" value="Radical_SAM"/>
    <property type="match status" value="1"/>
</dbReference>
<comment type="caution">
    <text evidence="8">The sequence shown here is derived from an EMBL/GenBank/DDBJ whole genome shotgun (WGS) entry which is preliminary data.</text>
</comment>
<evidence type="ECO:0000259" key="6">
    <source>
        <dbReference type="PROSITE" id="PS51332"/>
    </source>
</evidence>
<name>A0ABR9CWJ8_9GAMM</name>
<dbReference type="PANTHER" id="PTHR43409">
    <property type="entry name" value="ANAEROBIC MAGNESIUM-PROTOPORPHYRIN IX MONOMETHYL ESTER CYCLASE-RELATED"/>
    <property type="match status" value="1"/>
</dbReference>
<dbReference type="SMART" id="SM00729">
    <property type="entry name" value="Elp3"/>
    <property type="match status" value="1"/>
</dbReference>
<dbReference type="Gene3D" id="3.80.30.20">
    <property type="entry name" value="tm_1862 like domain"/>
    <property type="match status" value="1"/>
</dbReference>
<dbReference type="SUPFAM" id="SSF52242">
    <property type="entry name" value="Cobalamin (vitamin B12)-binding domain"/>
    <property type="match status" value="1"/>
</dbReference>
<dbReference type="InterPro" id="IPR006158">
    <property type="entry name" value="Cobalamin-bd"/>
</dbReference>
<evidence type="ECO:0000313" key="8">
    <source>
        <dbReference type="EMBL" id="MBD9354881.1"/>
    </source>
</evidence>
<evidence type="ECO:0000256" key="1">
    <source>
        <dbReference type="ARBA" id="ARBA00001966"/>
    </source>
</evidence>
<dbReference type="Gene3D" id="3.40.50.280">
    <property type="entry name" value="Cobalamin-binding domain"/>
    <property type="match status" value="1"/>
</dbReference>
<reference evidence="8 9" key="1">
    <citation type="submission" date="2020-09" db="EMBL/GenBank/DDBJ databases">
        <title>Methylomonas albis sp. nov. and Methylomonas fluvii sp. nov.: Two cold-adapted methanotrophs from the River Elbe and an amended description of Methylovulum psychrotolerans strain Eb1.</title>
        <authorList>
            <person name="Bussmann I.K."/>
            <person name="Klings K.-W."/>
            <person name="Warnstedt J."/>
            <person name="Hoppert M."/>
            <person name="Saborowski A."/>
            <person name="Horn F."/>
            <person name="Liebner S."/>
        </authorList>
    </citation>
    <scope>NUCLEOTIDE SEQUENCE [LARGE SCALE GENOMIC DNA]</scope>
    <source>
        <strain evidence="8 9">EbA</strain>
    </source>
</reference>
<evidence type="ECO:0000313" key="9">
    <source>
        <dbReference type="Proteomes" id="UP000652176"/>
    </source>
</evidence>
<dbReference type="InterPro" id="IPR023404">
    <property type="entry name" value="rSAM_horseshoe"/>
</dbReference>
<dbReference type="Pfam" id="PF02310">
    <property type="entry name" value="B12-binding"/>
    <property type="match status" value="1"/>
</dbReference>
<dbReference type="InterPro" id="IPR007197">
    <property type="entry name" value="rSAM"/>
</dbReference>
<dbReference type="PROSITE" id="PS51918">
    <property type="entry name" value="RADICAL_SAM"/>
    <property type="match status" value="1"/>
</dbReference>
<dbReference type="PROSITE" id="PS51332">
    <property type="entry name" value="B12_BINDING"/>
    <property type="match status" value="1"/>
</dbReference>
<evidence type="ECO:0000256" key="2">
    <source>
        <dbReference type="ARBA" id="ARBA00022691"/>
    </source>
</evidence>
<proteinExistence type="predicted"/>
<evidence type="ECO:0000256" key="3">
    <source>
        <dbReference type="ARBA" id="ARBA00022723"/>
    </source>
</evidence>
<dbReference type="PANTHER" id="PTHR43409:SF16">
    <property type="entry name" value="SLR0320 PROTEIN"/>
    <property type="match status" value="1"/>
</dbReference>
<dbReference type="CDD" id="cd01335">
    <property type="entry name" value="Radical_SAM"/>
    <property type="match status" value="1"/>
</dbReference>
<dbReference type="InterPro" id="IPR036724">
    <property type="entry name" value="Cobalamin-bd_sf"/>
</dbReference>
<dbReference type="InterPro" id="IPR058240">
    <property type="entry name" value="rSAM_sf"/>
</dbReference>
<organism evidence="8 9">
    <name type="scientific">Methylomonas albis</name>
    <dbReference type="NCBI Taxonomy" id="1854563"/>
    <lineage>
        <taxon>Bacteria</taxon>
        <taxon>Pseudomonadati</taxon>
        <taxon>Pseudomonadota</taxon>
        <taxon>Gammaproteobacteria</taxon>
        <taxon>Methylococcales</taxon>
        <taxon>Methylococcaceae</taxon>
        <taxon>Methylomonas</taxon>
    </lineage>
</organism>
<dbReference type="SUPFAM" id="SSF102114">
    <property type="entry name" value="Radical SAM enzymes"/>
    <property type="match status" value="1"/>
</dbReference>
<dbReference type="EMBL" id="JACXSS010000001">
    <property type="protein sequence ID" value="MBD9354881.1"/>
    <property type="molecule type" value="Genomic_DNA"/>
</dbReference>
<evidence type="ECO:0000256" key="4">
    <source>
        <dbReference type="ARBA" id="ARBA00023004"/>
    </source>
</evidence>
<keyword evidence="2" id="KW-0949">S-adenosyl-L-methionine</keyword>
<dbReference type="InterPro" id="IPR006638">
    <property type="entry name" value="Elp3/MiaA/NifB-like_rSAM"/>
</dbReference>
<feature type="domain" description="Radical SAM core" evidence="7">
    <location>
        <begin position="159"/>
        <end position="389"/>
    </location>
</feature>
<dbReference type="Proteomes" id="UP000652176">
    <property type="component" value="Unassembled WGS sequence"/>
</dbReference>
<keyword evidence="3" id="KW-0479">Metal-binding</keyword>
<dbReference type="SFLD" id="SFLDS00029">
    <property type="entry name" value="Radical_SAM"/>
    <property type="match status" value="1"/>
</dbReference>
<comment type="cofactor">
    <cofactor evidence="1">
        <name>[4Fe-4S] cluster</name>
        <dbReference type="ChEBI" id="CHEBI:49883"/>
    </cofactor>
</comment>
<protein>
    <submittedName>
        <fullName evidence="8">DUF4080 domain-containing protein</fullName>
    </submittedName>
</protein>
<evidence type="ECO:0000259" key="7">
    <source>
        <dbReference type="PROSITE" id="PS51918"/>
    </source>
</evidence>
<dbReference type="Pfam" id="PF13311">
    <property type="entry name" value="DUF4080"/>
    <property type="match status" value="1"/>
</dbReference>
<dbReference type="InterPro" id="IPR051198">
    <property type="entry name" value="BchE-like"/>
</dbReference>
<accession>A0ABR9CWJ8</accession>
<sequence>MPSIVITTLNARYIHTAFGLRYLYASMGTLQADTALLEFGIQQRPIEIVEKLLQQQARVIGFGVYIWNVAEINSVIAILRQVAPEIIIILGGPELSHPPDLPSVAQLADYIITGNGEISFPILCRQLLSGLKPADKIVTGEMAALENLASPYPYYTDTDIRQRIVYVEASRGCPFKCEFCLSSLDTTAKPFNLNEFLRQMETLYQRGARHFKFIDRTFNLRVDSSVAILEFFLARLSEDLYLHFEVIPDNLPERLKQAIMQFPPGVLQFEVGVQTFDPTIQQLISRKQDNQKTQTNLNWLRQHSNAHIHADLIAGLPGDTVESFGNSFDKLFALNPQEIQVGILKRLRGAPINRHNDNYRLRYDPQPPYAILSTRDIGFTDLQRITRFARFWDLIGNSGRFATTLPLIVTDQPFARFLQFSDALYALTDSTWQIALKRLFELTYSVLTDTLLIPHADALAALAQDYQRSGEKSPPKFLQQTTTAIAIKRGVANKRQKQYL</sequence>
<evidence type="ECO:0000256" key="5">
    <source>
        <dbReference type="ARBA" id="ARBA00023014"/>
    </source>
</evidence>
<gene>
    <name evidence="8" type="ORF">IE877_03100</name>
</gene>